<organism evidence="1 2">
    <name type="scientific">Leeuwenhoekiella palythoae</name>
    <dbReference type="NCBI Taxonomy" id="573501"/>
    <lineage>
        <taxon>Bacteria</taxon>
        <taxon>Pseudomonadati</taxon>
        <taxon>Bacteroidota</taxon>
        <taxon>Flavobacteriia</taxon>
        <taxon>Flavobacteriales</taxon>
        <taxon>Flavobacteriaceae</taxon>
        <taxon>Leeuwenhoekiella</taxon>
    </lineage>
</organism>
<reference evidence="2" key="1">
    <citation type="submission" date="2016-11" db="EMBL/GenBank/DDBJ databases">
        <authorList>
            <person name="Varghese N."/>
            <person name="Submissions S."/>
        </authorList>
    </citation>
    <scope>NUCLEOTIDE SEQUENCE [LARGE SCALE GENOMIC DNA]</scope>
    <source>
        <strain evidence="2">DSM 19859</strain>
    </source>
</reference>
<proteinExistence type="predicted"/>
<gene>
    <name evidence="1" type="ORF">SAMN04487999_3455</name>
</gene>
<accession>A0A1M5ZSR8</accession>
<name>A0A1M5ZSR8_9FLAO</name>
<sequence>MTKLNLNSTLNKCLFLFGAGASYGTGCLTSNGMLKALEKKLTTPNLSEMSEPQAEAFRFVISSLEYHSKWRSLDGNSQFRFEPNIEELALVIRKIKNRENFLPYPITGNWADKLINLEKQHELNNNYEEGLFESIERKLKSEFVPSWLNHDPDKLDYLDPLIKLLASENLKHPLECFSLNYDNTIEDALGNHEIKPYTGFISGEWAGMDVSEVVDEFDKIKYYKLHGSLNWIRLLQDGSVKERNRLTQEQQEDIDNEHSPYIVFGHGSKTFSFDPFFNLISNFKKKLLERDYIFAIGYSFFDPYINNLIIEALNASPYKKLIIINPSWKPGDLQENEKNEKFDLYTINNGKSVSPQLSEYIRQIQLNSFYSELPEFNLSRISGENTIHLMPIGFDKFLEKYFLNEGEDLIKLVEYYESKRVLEENPF</sequence>
<dbReference type="AlphaFoldDB" id="A0A1M5ZSR8"/>
<dbReference type="OrthoDB" id="9808492at2"/>
<dbReference type="InterPro" id="IPR029035">
    <property type="entry name" value="DHS-like_NAD/FAD-binding_dom"/>
</dbReference>
<dbReference type="Proteomes" id="UP000184240">
    <property type="component" value="Unassembled WGS sequence"/>
</dbReference>
<protein>
    <submittedName>
        <fullName evidence="1">SIR2-like domain-containing protein</fullName>
    </submittedName>
</protein>
<dbReference type="RefSeq" id="WP_072985235.1">
    <property type="nucleotide sequence ID" value="NZ_FQXT01000011.1"/>
</dbReference>
<dbReference type="Pfam" id="PF13289">
    <property type="entry name" value="SIR2_2"/>
    <property type="match status" value="1"/>
</dbReference>
<evidence type="ECO:0000313" key="2">
    <source>
        <dbReference type="Proteomes" id="UP000184240"/>
    </source>
</evidence>
<dbReference type="EMBL" id="FQXT01000011">
    <property type="protein sequence ID" value="SHI27262.1"/>
    <property type="molecule type" value="Genomic_DNA"/>
</dbReference>
<dbReference type="STRING" id="573501.SAMN04487999_3455"/>
<evidence type="ECO:0000313" key="1">
    <source>
        <dbReference type="EMBL" id="SHI27262.1"/>
    </source>
</evidence>
<dbReference type="SUPFAM" id="SSF52467">
    <property type="entry name" value="DHS-like NAD/FAD-binding domain"/>
    <property type="match status" value="1"/>
</dbReference>